<reference evidence="1" key="1">
    <citation type="submission" date="2021-05" db="EMBL/GenBank/DDBJ databases">
        <authorList>
            <person name="Pietrasiak N."/>
            <person name="Ward R."/>
            <person name="Stajich J.E."/>
            <person name="Kurbessoian T."/>
        </authorList>
    </citation>
    <scope>NUCLEOTIDE SEQUENCE</scope>
    <source>
        <strain evidence="1">GSE-TBD4-15B</strain>
    </source>
</reference>
<evidence type="ECO:0000313" key="1">
    <source>
        <dbReference type="EMBL" id="MBW4466222.1"/>
    </source>
</evidence>
<proteinExistence type="predicted"/>
<protein>
    <submittedName>
        <fullName evidence="1">Uncharacterized protein</fullName>
    </submittedName>
</protein>
<dbReference type="EMBL" id="JAHHHV010000066">
    <property type="protein sequence ID" value="MBW4466222.1"/>
    <property type="molecule type" value="Genomic_DNA"/>
</dbReference>
<organism evidence="1 2">
    <name type="scientific">Pegethrix bostrychoides GSE-TBD4-15B</name>
    <dbReference type="NCBI Taxonomy" id="2839662"/>
    <lineage>
        <taxon>Bacteria</taxon>
        <taxon>Bacillati</taxon>
        <taxon>Cyanobacteriota</taxon>
        <taxon>Cyanophyceae</taxon>
        <taxon>Oculatellales</taxon>
        <taxon>Oculatellaceae</taxon>
        <taxon>Pegethrix</taxon>
    </lineage>
</organism>
<reference evidence="1" key="2">
    <citation type="journal article" date="2022" name="Microbiol. Resour. Announc.">
        <title>Metagenome Sequencing to Explore Phylogenomics of Terrestrial Cyanobacteria.</title>
        <authorList>
            <person name="Ward R.D."/>
            <person name="Stajich J.E."/>
            <person name="Johansen J.R."/>
            <person name="Huntemann M."/>
            <person name="Clum A."/>
            <person name="Foster B."/>
            <person name="Foster B."/>
            <person name="Roux S."/>
            <person name="Palaniappan K."/>
            <person name="Varghese N."/>
            <person name="Mukherjee S."/>
            <person name="Reddy T.B.K."/>
            <person name="Daum C."/>
            <person name="Copeland A."/>
            <person name="Chen I.A."/>
            <person name="Ivanova N.N."/>
            <person name="Kyrpides N.C."/>
            <person name="Shapiro N."/>
            <person name="Eloe-Fadrosh E.A."/>
            <person name="Pietrasiak N."/>
        </authorList>
    </citation>
    <scope>NUCLEOTIDE SEQUENCE</scope>
    <source>
        <strain evidence="1">GSE-TBD4-15B</strain>
    </source>
</reference>
<dbReference type="Proteomes" id="UP000707356">
    <property type="component" value="Unassembled WGS sequence"/>
</dbReference>
<name>A0A951PAV4_9CYAN</name>
<gene>
    <name evidence="1" type="ORF">KME07_12410</name>
</gene>
<comment type="caution">
    <text evidence="1">The sequence shown here is derived from an EMBL/GenBank/DDBJ whole genome shotgun (WGS) entry which is preliminary data.</text>
</comment>
<accession>A0A951PAV4</accession>
<sequence length="76" mass="8663">MSYREQLTPWIVVRLLPQMQHVILARFAKRSDADSYAQVLRQLAPVQVVVMFDPGEPAAQNTSVQIAKLRRNSSQL</sequence>
<dbReference type="AlphaFoldDB" id="A0A951PAV4"/>
<evidence type="ECO:0000313" key="2">
    <source>
        <dbReference type="Proteomes" id="UP000707356"/>
    </source>
</evidence>